<feature type="signal peptide" evidence="1">
    <location>
        <begin position="1"/>
        <end position="18"/>
    </location>
</feature>
<dbReference type="Proteomes" id="UP000625735">
    <property type="component" value="Unassembled WGS sequence"/>
</dbReference>
<organism evidence="2 3">
    <name type="scientific">Flavobacterium orientale</name>
    <dbReference type="NCBI Taxonomy" id="1756020"/>
    <lineage>
        <taxon>Bacteria</taxon>
        <taxon>Pseudomonadati</taxon>
        <taxon>Bacteroidota</taxon>
        <taxon>Flavobacteriia</taxon>
        <taxon>Flavobacteriales</taxon>
        <taxon>Flavobacteriaceae</taxon>
        <taxon>Flavobacterium</taxon>
    </lineage>
</organism>
<keyword evidence="3" id="KW-1185">Reference proteome</keyword>
<dbReference type="EMBL" id="BMFG01000010">
    <property type="protein sequence ID" value="GGD32712.1"/>
    <property type="molecule type" value="Genomic_DNA"/>
</dbReference>
<dbReference type="AlphaFoldDB" id="A0A917DG02"/>
<accession>A0A917DG02</accession>
<evidence type="ECO:0000256" key="1">
    <source>
        <dbReference type="SAM" id="SignalP"/>
    </source>
</evidence>
<protein>
    <submittedName>
        <fullName evidence="2">Uncharacterized protein</fullName>
    </submittedName>
</protein>
<sequence>MKKVFVLSCLCLSFSLFSQNPVNLSSPVTLKSCADKTTNNFPELKRCFTSYLSNEVAKSINSTEIMNDVPHDLQFTIFYHVATNAMIHRDSTVLRRHSKYTSVIGLLDQQIDALFNRINQKTKAGTALVAAKNKNGELTEEKSSLPLTLVSVGFDDKEIKKQIEAVEKEFQQKAIFAQKEGEHYVLFYQSTRNSTFFTYQLDPTTKQVTFLKEYADFKKLLEAYPNVEEGINQPNYTLSYFFYKEYDFMYEIQKKEENYLVLQHRYKTPSINMIFENLLSIYHSYFQYTLLKN</sequence>
<dbReference type="RefSeq" id="WP_188362775.1">
    <property type="nucleotide sequence ID" value="NZ_BMFG01000010.1"/>
</dbReference>
<reference evidence="2" key="2">
    <citation type="submission" date="2020-09" db="EMBL/GenBank/DDBJ databases">
        <authorList>
            <person name="Sun Q."/>
            <person name="Zhou Y."/>
        </authorList>
    </citation>
    <scope>NUCLEOTIDE SEQUENCE</scope>
    <source>
        <strain evidence="2">CGMCC 1.12506</strain>
    </source>
</reference>
<keyword evidence="1" id="KW-0732">Signal</keyword>
<name>A0A917DG02_9FLAO</name>
<proteinExistence type="predicted"/>
<evidence type="ECO:0000313" key="3">
    <source>
        <dbReference type="Proteomes" id="UP000625735"/>
    </source>
</evidence>
<gene>
    <name evidence="2" type="ORF">GCM10011343_23470</name>
</gene>
<comment type="caution">
    <text evidence="2">The sequence shown here is derived from an EMBL/GenBank/DDBJ whole genome shotgun (WGS) entry which is preliminary data.</text>
</comment>
<feature type="chain" id="PRO_5036882256" evidence="1">
    <location>
        <begin position="19"/>
        <end position="293"/>
    </location>
</feature>
<evidence type="ECO:0000313" key="2">
    <source>
        <dbReference type="EMBL" id="GGD32712.1"/>
    </source>
</evidence>
<reference evidence="2" key="1">
    <citation type="journal article" date="2014" name="Int. J. Syst. Evol. Microbiol.">
        <title>Complete genome sequence of Corynebacterium casei LMG S-19264T (=DSM 44701T), isolated from a smear-ripened cheese.</title>
        <authorList>
            <consortium name="US DOE Joint Genome Institute (JGI-PGF)"/>
            <person name="Walter F."/>
            <person name="Albersmeier A."/>
            <person name="Kalinowski J."/>
            <person name="Ruckert C."/>
        </authorList>
    </citation>
    <scope>NUCLEOTIDE SEQUENCE</scope>
    <source>
        <strain evidence="2">CGMCC 1.12506</strain>
    </source>
</reference>